<dbReference type="SMART" id="SM00220">
    <property type="entry name" value="S_TKc"/>
    <property type="match status" value="1"/>
</dbReference>
<keyword evidence="5" id="KW-0067">ATP-binding</keyword>
<evidence type="ECO:0000313" key="8">
    <source>
        <dbReference type="EMBL" id="KAJ6235176.1"/>
    </source>
</evidence>
<evidence type="ECO:0000256" key="6">
    <source>
        <dbReference type="SAM" id="MobiDB-lite"/>
    </source>
</evidence>
<gene>
    <name evidence="8" type="ORF">M0813_03860</name>
</gene>
<keyword evidence="1" id="KW-0723">Serine/threonine-protein kinase</keyword>
<dbReference type="Gene3D" id="1.10.510.10">
    <property type="entry name" value="Transferase(Phosphotransferase) domain 1"/>
    <property type="match status" value="1"/>
</dbReference>
<keyword evidence="3" id="KW-0547">Nucleotide-binding</keyword>
<dbReference type="PANTHER" id="PTHR24346:SF82">
    <property type="entry name" value="KP78A-RELATED"/>
    <property type="match status" value="1"/>
</dbReference>
<keyword evidence="4 8" id="KW-0418">Kinase</keyword>
<keyword evidence="9" id="KW-1185">Reference proteome</keyword>
<evidence type="ECO:0000256" key="1">
    <source>
        <dbReference type="ARBA" id="ARBA00022527"/>
    </source>
</evidence>
<comment type="caution">
    <text evidence="8">The sequence shown here is derived from an EMBL/GenBank/DDBJ whole genome shotgun (WGS) entry which is preliminary data.</text>
</comment>
<dbReference type="PROSITE" id="PS00108">
    <property type="entry name" value="PROTEIN_KINASE_ST"/>
    <property type="match status" value="1"/>
</dbReference>
<evidence type="ECO:0000259" key="7">
    <source>
        <dbReference type="PROSITE" id="PS50011"/>
    </source>
</evidence>
<proteinExistence type="predicted"/>
<feature type="domain" description="Protein kinase" evidence="7">
    <location>
        <begin position="1"/>
        <end position="226"/>
    </location>
</feature>
<sequence length="226" mass="26195">MNHSNVIRLFDVFTNETHFFIVMEFVNGGELVDYLTSKQKIKAKAIKKIFVQILSGVDYCHQLQIVHRDLKLENVLIDQEMNIKIIDFGLSNFVEKGQLLKTYCGSPSYSCPEILSRRKYDGFKSRSPPHPLRVLTELEKQGSPLLPTYLILNEMSKDGSLKIESEIKKIELKLQEITSQQNKNNNNNNNNNNDNNDNNNNNNNIGFENNKKDKKKNNNKKKKIFF</sequence>
<dbReference type="PANTHER" id="PTHR24346">
    <property type="entry name" value="MAP/MICROTUBULE AFFINITY-REGULATING KINASE"/>
    <property type="match status" value="1"/>
</dbReference>
<feature type="compositionally biased region" description="Low complexity" evidence="6">
    <location>
        <begin position="184"/>
        <end position="204"/>
    </location>
</feature>
<protein>
    <submittedName>
        <fullName evidence="8">Map/microtubule affinity-regulating kinase</fullName>
    </submittedName>
</protein>
<feature type="region of interest" description="Disordered" evidence="6">
    <location>
        <begin position="180"/>
        <end position="226"/>
    </location>
</feature>
<feature type="compositionally biased region" description="Basic residues" evidence="6">
    <location>
        <begin position="212"/>
        <end position="226"/>
    </location>
</feature>
<dbReference type="InterPro" id="IPR008271">
    <property type="entry name" value="Ser/Thr_kinase_AS"/>
</dbReference>
<dbReference type="InterPro" id="IPR000719">
    <property type="entry name" value="Prot_kinase_dom"/>
</dbReference>
<reference evidence="8" key="1">
    <citation type="submission" date="2022-08" db="EMBL/GenBank/DDBJ databases">
        <title>Novel sulfate-reducing endosymbionts in the free-living metamonad Anaeramoeba.</title>
        <authorList>
            <person name="Jerlstrom-Hultqvist J."/>
            <person name="Cepicka I."/>
            <person name="Gallot-Lavallee L."/>
            <person name="Salas-Leiva D."/>
            <person name="Curtis B.A."/>
            <person name="Zahonova K."/>
            <person name="Pipaliya S."/>
            <person name="Dacks J."/>
            <person name="Roger A.J."/>
        </authorList>
    </citation>
    <scope>NUCLEOTIDE SEQUENCE</scope>
    <source>
        <strain evidence="8">Schooner1</strain>
    </source>
</reference>
<dbReference type="SUPFAM" id="SSF56112">
    <property type="entry name" value="Protein kinase-like (PK-like)"/>
    <property type="match status" value="1"/>
</dbReference>
<evidence type="ECO:0000313" key="9">
    <source>
        <dbReference type="Proteomes" id="UP001150062"/>
    </source>
</evidence>
<dbReference type="GO" id="GO:0016301">
    <property type="term" value="F:kinase activity"/>
    <property type="evidence" value="ECO:0007669"/>
    <property type="project" value="UniProtKB-KW"/>
</dbReference>
<dbReference type="Pfam" id="PF00069">
    <property type="entry name" value="Pkinase"/>
    <property type="match status" value="1"/>
</dbReference>
<dbReference type="Proteomes" id="UP001150062">
    <property type="component" value="Unassembled WGS sequence"/>
</dbReference>
<organism evidence="8 9">
    <name type="scientific">Anaeramoeba flamelloides</name>
    <dbReference type="NCBI Taxonomy" id="1746091"/>
    <lineage>
        <taxon>Eukaryota</taxon>
        <taxon>Metamonada</taxon>
        <taxon>Anaeramoebidae</taxon>
        <taxon>Anaeramoeba</taxon>
    </lineage>
</organism>
<evidence type="ECO:0000256" key="5">
    <source>
        <dbReference type="ARBA" id="ARBA00022840"/>
    </source>
</evidence>
<accession>A0ABQ8XRE4</accession>
<dbReference type="InterPro" id="IPR011009">
    <property type="entry name" value="Kinase-like_dom_sf"/>
</dbReference>
<name>A0ABQ8XRE4_9EUKA</name>
<evidence type="ECO:0000256" key="2">
    <source>
        <dbReference type="ARBA" id="ARBA00022679"/>
    </source>
</evidence>
<evidence type="ECO:0000256" key="4">
    <source>
        <dbReference type="ARBA" id="ARBA00022777"/>
    </source>
</evidence>
<dbReference type="EMBL" id="JAOAOG010000264">
    <property type="protein sequence ID" value="KAJ6235176.1"/>
    <property type="molecule type" value="Genomic_DNA"/>
</dbReference>
<keyword evidence="2" id="KW-0808">Transferase</keyword>
<dbReference type="PROSITE" id="PS50011">
    <property type="entry name" value="PROTEIN_KINASE_DOM"/>
    <property type="match status" value="1"/>
</dbReference>
<evidence type="ECO:0000256" key="3">
    <source>
        <dbReference type="ARBA" id="ARBA00022741"/>
    </source>
</evidence>